<dbReference type="EMBL" id="BMMV01000009">
    <property type="protein sequence ID" value="GGJ99950.1"/>
    <property type="molecule type" value="Genomic_DNA"/>
</dbReference>
<accession>A0ABQ2E7Z3</accession>
<dbReference type="PROSITE" id="PS51257">
    <property type="entry name" value="PROKAR_LIPOPROTEIN"/>
    <property type="match status" value="1"/>
</dbReference>
<evidence type="ECO:0000313" key="2">
    <source>
        <dbReference type="Proteomes" id="UP000660265"/>
    </source>
</evidence>
<keyword evidence="2" id="KW-1185">Reference proteome</keyword>
<reference evidence="2" key="1">
    <citation type="journal article" date="2019" name="Int. J. Syst. Evol. Microbiol.">
        <title>The Global Catalogue of Microorganisms (GCM) 10K type strain sequencing project: providing services to taxonomists for standard genome sequencing and annotation.</title>
        <authorList>
            <consortium name="The Broad Institute Genomics Platform"/>
            <consortium name="The Broad Institute Genome Sequencing Center for Infectious Disease"/>
            <person name="Wu L."/>
            <person name="Ma J."/>
        </authorList>
    </citation>
    <scope>NUCLEOTIDE SEQUENCE [LARGE SCALE GENOMIC DNA]</scope>
    <source>
        <strain evidence="2">CGMCC 4.7275</strain>
    </source>
</reference>
<evidence type="ECO:0008006" key="3">
    <source>
        <dbReference type="Google" id="ProtNLM"/>
    </source>
</evidence>
<gene>
    <name evidence="1" type="ORF">GCM10011583_34210</name>
</gene>
<comment type="caution">
    <text evidence="1">The sequence shown here is derived from an EMBL/GenBank/DDBJ whole genome shotgun (WGS) entry which is preliminary data.</text>
</comment>
<evidence type="ECO:0000313" key="1">
    <source>
        <dbReference type="EMBL" id="GGJ99950.1"/>
    </source>
</evidence>
<dbReference type="Proteomes" id="UP000660265">
    <property type="component" value="Unassembled WGS sequence"/>
</dbReference>
<name>A0ABQ2E7Z3_9ACTN</name>
<proteinExistence type="predicted"/>
<organism evidence="1 2">
    <name type="scientific">Streptomyces camponoticapitis</name>
    <dbReference type="NCBI Taxonomy" id="1616125"/>
    <lineage>
        <taxon>Bacteria</taxon>
        <taxon>Bacillati</taxon>
        <taxon>Actinomycetota</taxon>
        <taxon>Actinomycetes</taxon>
        <taxon>Kitasatosporales</taxon>
        <taxon>Streptomycetaceae</taxon>
        <taxon>Streptomyces</taxon>
    </lineage>
</organism>
<protein>
    <recommendedName>
        <fullName evidence="3">Lipoprotein</fullName>
    </recommendedName>
</protein>
<sequence length="146" mass="15259">MISVRWDRRIVLSGLSLLLLSVSGCVGVKDDNGSQKLDQEAVVGTWQGVGGGLASFSRDGTVELSGVTCQQVFTEGDGGARLAGTWSVQAPRSGGSPWVSLKFPPGSCGAEGVTESGFYAYKGSGDLVIHLGDPDLIDKNVDFHKE</sequence>